<comment type="caution">
    <text evidence="1">The sequence shown here is derived from an EMBL/GenBank/DDBJ whole genome shotgun (WGS) entry which is preliminary data.</text>
</comment>
<feature type="non-terminal residue" evidence="1">
    <location>
        <position position="1"/>
    </location>
</feature>
<evidence type="ECO:0000313" key="2">
    <source>
        <dbReference type="Proteomes" id="UP001266305"/>
    </source>
</evidence>
<sequence length="56" mass="6079">GPLGIWSGGKTGMGAVALRITKKVRLGKVYDEEFSPWAKEKSGQTNGVEPVYLGWK</sequence>
<gene>
    <name evidence="1" type="ORF">P7K49_021093</name>
</gene>
<dbReference type="EMBL" id="JASSZA010000010">
    <property type="protein sequence ID" value="KAK2099745.1"/>
    <property type="molecule type" value="Genomic_DNA"/>
</dbReference>
<feature type="non-terminal residue" evidence="1">
    <location>
        <position position="56"/>
    </location>
</feature>
<protein>
    <submittedName>
        <fullName evidence="1">Uncharacterized protein</fullName>
    </submittedName>
</protein>
<evidence type="ECO:0000313" key="1">
    <source>
        <dbReference type="EMBL" id="KAK2099745.1"/>
    </source>
</evidence>
<name>A0ABQ9USF5_SAGOE</name>
<dbReference type="Proteomes" id="UP001266305">
    <property type="component" value="Unassembled WGS sequence"/>
</dbReference>
<organism evidence="1 2">
    <name type="scientific">Saguinus oedipus</name>
    <name type="common">Cotton-top tamarin</name>
    <name type="synonym">Oedipomidas oedipus</name>
    <dbReference type="NCBI Taxonomy" id="9490"/>
    <lineage>
        <taxon>Eukaryota</taxon>
        <taxon>Metazoa</taxon>
        <taxon>Chordata</taxon>
        <taxon>Craniata</taxon>
        <taxon>Vertebrata</taxon>
        <taxon>Euteleostomi</taxon>
        <taxon>Mammalia</taxon>
        <taxon>Eutheria</taxon>
        <taxon>Euarchontoglires</taxon>
        <taxon>Primates</taxon>
        <taxon>Haplorrhini</taxon>
        <taxon>Platyrrhini</taxon>
        <taxon>Cebidae</taxon>
        <taxon>Callitrichinae</taxon>
        <taxon>Saguinus</taxon>
    </lineage>
</organism>
<proteinExistence type="predicted"/>
<reference evidence="1 2" key="1">
    <citation type="submission" date="2023-05" db="EMBL/GenBank/DDBJ databases">
        <title>B98-5 Cell Line De Novo Hybrid Assembly: An Optical Mapping Approach.</title>
        <authorList>
            <person name="Kananen K."/>
            <person name="Auerbach J.A."/>
            <person name="Kautto E."/>
            <person name="Blachly J.S."/>
        </authorList>
    </citation>
    <scope>NUCLEOTIDE SEQUENCE [LARGE SCALE GENOMIC DNA]</scope>
    <source>
        <strain evidence="1">B95-8</strain>
        <tissue evidence="1">Cell line</tissue>
    </source>
</reference>
<accession>A0ABQ9USF5</accession>
<keyword evidence="2" id="KW-1185">Reference proteome</keyword>